<evidence type="ECO:0000313" key="1">
    <source>
        <dbReference type="EMBL" id="KAA6397313.1"/>
    </source>
</evidence>
<dbReference type="AlphaFoldDB" id="A0A5J4WRA4"/>
<gene>
    <name evidence="1" type="ORF">EZS28_007157</name>
</gene>
<evidence type="ECO:0000313" key="2">
    <source>
        <dbReference type="Proteomes" id="UP000324800"/>
    </source>
</evidence>
<comment type="caution">
    <text evidence="1">The sequence shown here is derived from an EMBL/GenBank/DDBJ whole genome shotgun (WGS) entry which is preliminary data.</text>
</comment>
<protein>
    <submittedName>
        <fullName evidence="1">Uncharacterized protein</fullName>
    </submittedName>
</protein>
<dbReference type="EMBL" id="SNRW01001207">
    <property type="protein sequence ID" value="KAA6397313.1"/>
    <property type="molecule type" value="Genomic_DNA"/>
</dbReference>
<proteinExistence type="predicted"/>
<organism evidence="1 2">
    <name type="scientific">Streblomastix strix</name>
    <dbReference type="NCBI Taxonomy" id="222440"/>
    <lineage>
        <taxon>Eukaryota</taxon>
        <taxon>Metamonada</taxon>
        <taxon>Preaxostyla</taxon>
        <taxon>Oxymonadida</taxon>
        <taxon>Streblomastigidae</taxon>
        <taxon>Streblomastix</taxon>
    </lineage>
</organism>
<sequence length="68" mass="7682">MNIDDALLKFTLSPFSLPVHMMRFTTVISHGVSKHYPMTPLISAVRYERQGANLNKLPLCYLSKTISS</sequence>
<reference evidence="1 2" key="1">
    <citation type="submission" date="2019-03" db="EMBL/GenBank/DDBJ databases">
        <title>Single cell metagenomics reveals metabolic interactions within the superorganism composed of flagellate Streblomastix strix and complex community of Bacteroidetes bacteria on its surface.</title>
        <authorList>
            <person name="Treitli S.C."/>
            <person name="Kolisko M."/>
            <person name="Husnik F."/>
            <person name="Keeling P."/>
            <person name="Hampl V."/>
        </authorList>
    </citation>
    <scope>NUCLEOTIDE SEQUENCE [LARGE SCALE GENOMIC DNA]</scope>
    <source>
        <strain evidence="1">ST1C</strain>
    </source>
</reference>
<dbReference type="Proteomes" id="UP000324800">
    <property type="component" value="Unassembled WGS sequence"/>
</dbReference>
<accession>A0A5J4WRA4</accession>
<name>A0A5J4WRA4_9EUKA</name>